<dbReference type="Gene3D" id="2.40.30.10">
    <property type="entry name" value="Translation factors"/>
    <property type="match status" value="1"/>
</dbReference>
<protein>
    <submittedName>
        <fullName evidence="10">PDR/VanB family oxidoreductase</fullName>
    </submittedName>
</protein>
<evidence type="ECO:0000256" key="1">
    <source>
        <dbReference type="ARBA" id="ARBA00001974"/>
    </source>
</evidence>
<evidence type="ECO:0000259" key="9">
    <source>
        <dbReference type="PROSITE" id="PS51384"/>
    </source>
</evidence>
<evidence type="ECO:0000256" key="3">
    <source>
        <dbReference type="ARBA" id="ARBA00022714"/>
    </source>
</evidence>
<evidence type="ECO:0000256" key="6">
    <source>
        <dbReference type="ARBA" id="ARBA00023004"/>
    </source>
</evidence>
<dbReference type="InterPro" id="IPR001041">
    <property type="entry name" value="2Fe-2S_ferredoxin-type"/>
</dbReference>
<dbReference type="InterPro" id="IPR050415">
    <property type="entry name" value="MRET"/>
</dbReference>
<dbReference type="PROSITE" id="PS51384">
    <property type="entry name" value="FAD_FR"/>
    <property type="match status" value="1"/>
</dbReference>
<dbReference type="SUPFAM" id="SSF54292">
    <property type="entry name" value="2Fe-2S ferredoxin-like"/>
    <property type="match status" value="1"/>
</dbReference>
<keyword evidence="5" id="KW-0560">Oxidoreductase</keyword>
<dbReference type="InterPro" id="IPR039261">
    <property type="entry name" value="FNR_nucleotide-bd"/>
</dbReference>
<dbReference type="Proteomes" id="UP000829992">
    <property type="component" value="Chromosome"/>
</dbReference>
<feature type="domain" description="2Fe-2S ferredoxin-type" evidence="8">
    <location>
        <begin position="224"/>
        <end position="306"/>
    </location>
</feature>
<dbReference type="PROSITE" id="PS00197">
    <property type="entry name" value="2FE2S_FER_1"/>
    <property type="match status" value="1"/>
</dbReference>
<feature type="domain" description="FAD-binding FR-type" evidence="9">
    <location>
        <begin position="2"/>
        <end position="104"/>
    </location>
</feature>
<dbReference type="Pfam" id="PF00111">
    <property type="entry name" value="Fer2"/>
    <property type="match status" value="1"/>
</dbReference>
<sequence>MTSPTQATVVDRIDRVAQDVVSLTLRGTEGPLAPWEPGAHIDLRLPNWLTRQYSLCGDPAERDTYRVAVRHDRLSRGGSEYIHRYLRRGRPLTLSTPRNHFPLLPAPRYLFLAGGIGITPVVPMLRAARRAGVPAELVYVGPSLDAMPFAAELLAEHRDSVRAVATRSEGRPDLGALAAGLDEDTLVYCCGPAPLLAAAQEVFPAGRLHAERFRPTPRTFGPDTAFEAVCRRSGRTVPVPADESLLDALTHAGHPLPAGCREGVCGSCELAVVEGEIDHRDDIGAAAGRMYPCVSRARSPRIVVDL</sequence>
<keyword evidence="7" id="KW-0411">Iron-sulfur</keyword>
<evidence type="ECO:0000256" key="4">
    <source>
        <dbReference type="ARBA" id="ARBA00022723"/>
    </source>
</evidence>
<keyword evidence="2" id="KW-0285">Flavoprotein</keyword>
<keyword evidence="3" id="KW-0001">2Fe-2S</keyword>
<dbReference type="CDD" id="cd00207">
    <property type="entry name" value="fer2"/>
    <property type="match status" value="1"/>
</dbReference>
<dbReference type="InterPro" id="IPR006058">
    <property type="entry name" value="2Fe2S_fd_BS"/>
</dbReference>
<dbReference type="Gene3D" id="3.40.50.80">
    <property type="entry name" value="Nucleotide-binding domain of ferredoxin-NADP reductase (FNR) module"/>
    <property type="match status" value="1"/>
</dbReference>
<evidence type="ECO:0000256" key="5">
    <source>
        <dbReference type="ARBA" id="ARBA00023002"/>
    </source>
</evidence>
<dbReference type="Gene3D" id="3.10.20.30">
    <property type="match status" value="1"/>
</dbReference>
<accession>A0ABY4PL39</accession>
<dbReference type="PRINTS" id="PR00409">
    <property type="entry name" value="PHDIOXRDTASE"/>
</dbReference>
<keyword evidence="4" id="KW-0479">Metal-binding</keyword>
<dbReference type="EMBL" id="CP097289">
    <property type="protein sequence ID" value="UQT53864.1"/>
    <property type="molecule type" value="Genomic_DNA"/>
</dbReference>
<dbReference type="InterPro" id="IPR036010">
    <property type="entry name" value="2Fe-2S_ferredoxin-like_sf"/>
</dbReference>
<dbReference type="InterPro" id="IPR017927">
    <property type="entry name" value="FAD-bd_FR_type"/>
</dbReference>
<dbReference type="PANTHER" id="PTHR47354">
    <property type="entry name" value="NADH OXIDOREDUCTASE HCR"/>
    <property type="match status" value="1"/>
</dbReference>
<gene>
    <name evidence="10" type="ORF">M4V62_01550</name>
</gene>
<evidence type="ECO:0000256" key="7">
    <source>
        <dbReference type="ARBA" id="ARBA00023014"/>
    </source>
</evidence>
<keyword evidence="11" id="KW-1185">Reference proteome</keyword>
<dbReference type="CDD" id="cd06185">
    <property type="entry name" value="PDR_like"/>
    <property type="match status" value="1"/>
</dbReference>
<dbReference type="SUPFAM" id="SSF63380">
    <property type="entry name" value="Riboflavin synthase domain-like"/>
    <property type="match status" value="1"/>
</dbReference>
<proteinExistence type="predicted"/>
<reference evidence="10 11" key="1">
    <citation type="submission" date="2022-05" db="EMBL/GenBank/DDBJ databases">
        <authorList>
            <person name="Zhou X."/>
            <person name="Li K."/>
            <person name="Man Y."/>
        </authorList>
    </citation>
    <scope>NUCLEOTIDE SEQUENCE [LARGE SCALE GENOMIC DNA]</scope>
    <source>
        <strain evidence="10 11">MS405</strain>
    </source>
</reference>
<evidence type="ECO:0000313" key="11">
    <source>
        <dbReference type="Proteomes" id="UP000829992"/>
    </source>
</evidence>
<comment type="cofactor">
    <cofactor evidence="1">
        <name>FAD</name>
        <dbReference type="ChEBI" id="CHEBI:57692"/>
    </cofactor>
</comment>
<dbReference type="PANTHER" id="PTHR47354:SF1">
    <property type="entry name" value="CARNITINE MONOOXYGENASE REDUCTASE SUBUNIT"/>
    <property type="match status" value="1"/>
</dbReference>
<evidence type="ECO:0000256" key="2">
    <source>
        <dbReference type="ARBA" id="ARBA00022630"/>
    </source>
</evidence>
<organism evidence="10 11">
    <name type="scientific">Streptomyces durmitorensis</name>
    <dbReference type="NCBI Taxonomy" id="319947"/>
    <lineage>
        <taxon>Bacteria</taxon>
        <taxon>Bacillati</taxon>
        <taxon>Actinomycetota</taxon>
        <taxon>Actinomycetes</taxon>
        <taxon>Kitasatosporales</taxon>
        <taxon>Streptomycetaceae</taxon>
        <taxon>Streptomyces</taxon>
    </lineage>
</organism>
<dbReference type="SUPFAM" id="SSF52343">
    <property type="entry name" value="Ferredoxin reductase-like, C-terminal NADP-linked domain"/>
    <property type="match status" value="1"/>
</dbReference>
<evidence type="ECO:0000259" key="8">
    <source>
        <dbReference type="PROSITE" id="PS51085"/>
    </source>
</evidence>
<dbReference type="PROSITE" id="PS51085">
    <property type="entry name" value="2FE2S_FER_2"/>
    <property type="match status" value="1"/>
</dbReference>
<dbReference type="InterPro" id="IPR012675">
    <property type="entry name" value="Beta-grasp_dom_sf"/>
</dbReference>
<dbReference type="InterPro" id="IPR017938">
    <property type="entry name" value="Riboflavin_synthase-like_b-brl"/>
</dbReference>
<name>A0ABY4PL39_9ACTN</name>
<dbReference type="RefSeq" id="WP_249585362.1">
    <property type="nucleotide sequence ID" value="NZ_BAAAQL010000045.1"/>
</dbReference>
<keyword evidence="6" id="KW-0408">Iron</keyword>
<evidence type="ECO:0000313" key="10">
    <source>
        <dbReference type="EMBL" id="UQT53864.1"/>
    </source>
</evidence>